<dbReference type="Gene3D" id="3.80.10.10">
    <property type="entry name" value="Ribonuclease Inhibitor"/>
    <property type="match status" value="1"/>
</dbReference>
<dbReference type="Proteomes" id="UP001482620">
    <property type="component" value="Unassembled WGS sequence"/>
</dbReference>
<evidence type="ECO:0000313" key="4">
    <source>
        <dbReference type="Proteomes" id="UP001482620"/>
    </source>
</evidence>
<dbReference type="PANTHER" id="PTHR24106">
    <property type="entry name" value="NACHT, LRR AND CARD DOMAINS-CONTAINING"/>
    <property type="match status" value="1"/>
</dbReference>
<dbReference type="SUPFAM" id="SSF52047">
    <property type="entry name" value="RNI-like"/>
    <property type="match status" value="1"/>
</dbReference>
<organism evidence="3 4">
    <name type="scientific">Ilyodon furcidens</name>
    <name type="common">goldbreast splitfin</name>
    <dbReference type="NCBI Taxonomy" id="33524"/>
    <lineage>
        <taxon>Eukaryota</taxon>
        <taxon>Metazoa</taxon>
        <taxon>Chordata</taxon>
        <taxon>Craniata</taxon>
        <taxon>Vertebrata</taxon>
        <taxon>Euteleostomi</taxon>
        <taxon>Actinopterygii</taxon>
        <taxon>Neopterygii</taxon>
        <taxon>Teleostei</taxon>
        <taxon>Neoteleostei</taxon>
        <taxon>Acanthomorphata</taxon>
        <taxon>Ovalentaria</taxon>
        <taxon>Atherinomorphae</taxon>
        <taxon>Cyprinodontiformes</taxon>
        <taxon>Goodeidae</taxon>
        <taxon>Ilyodon</taxon>
    </lineage>
</organism>
<comment type="caution">
    <text evidence="3">The sequence shown here is derived from an EMBL/GenBank/DDBJ whole genome shotgun (WGS) entry which is preliminary data.</text>
</comment>
<keyword evidence="2" id="KW-0677">Repeat</keyword>
<evidence type="ECO:0000313" key="3">
    <source>
        <dbReference type="EMBL" id="MEQ2253836.1"/>
    </source>
</evidence>
<dbReference type="Pfam" id="PF13516">
    <property type="entry name" value="LRR_6"/>
    <property type="match status" value="2"/>
</dbReference>
<keyword evidence="4" id="KW-1185">Reference proteome</keyword>
<dbReference type="SMART" id="SM00368">
    <property type="entry name" value="LRR_RI"/>
    <property type="match status" value="3"/>
</dbReference>
<protein>
    <submittedName>
        <fullName evidence="3">Uncharacterized protein</fullName>
    </submittedName>
</protein>
<evidence type="ECO:0000256" key="1">
    <source>
        <dbReference type="ARBA" id="ARBA00022614"/>
    </source>
</evidence>
<dbReference type="EMBL" id="JAHRIQ010100236">
    <property type="protein sequence ID" value="MEQ2253836.1"/>
    <property type="molecule type" value="Genomic_DNA"/>
</dbReference>
<proteinExistence type="predicted"/>
<dbReference type="InterPro" id="IPR001611">
    <property type="entry name" value="Leu-rich_rpt"/>
</dbReference>
<sequence>MIYSLFRLVDCSLSEISCASLVSALKSNPSHLTELDLSKNKPNDDVVKELCDFLKNPSCKLEKLRLWGCGLSELSGVSLGSALRSNPSHLTELDLNENKNLRDAGVKELCGFLASPLCTLKIVK</sequence>
<evidence type="ECO:0000256" key="2">
    <source>
        <dbReference type="ARBA" id="ARBA00022737"/>
    </source>
</evidence>
<gene>
    <name evidence="3" type="ORF">ILYODFUR_036616</name>
</gene>
<dbReference type="InterPro" id="IPR032675">
    <property type="entry name" value="LRR_dom_sf"/>
</dbReference>
<reference evidence="3 4" key="1">
    <citation type="submission" date="2021-06" db="EMBL/GenBank/DDBJ databases">
        <authorList>
            <person name="Palmer J.M."/>
        </authorList>
    </citation>
    <scope>NUCLEOTIDE SEQUENCE [LARGE SCALE GENOMIC DNA]</scope>
    <source>
        <strain evidence="4">if_2019</strain>
        <tissue evidence="3">Muscle</tissue>
    </source>
</reference>
<dbReference type="InterPro" id="IPR051261">
    <property type="entry name" value="NLR"/>
</dbReference>
<keyword evidence="1" id="KW-0433">Leucine-rich repeat</keyword>
<name>A0ABV0VBL8_9TELE</name>
<accession>A0ABV0VBL8</accession>